<dbReference type="RefSeq" id="XP_003292253.1">
    <property type="nucleotide sequence ID" value="XM_003292205.1"/>
</dbReference>
<protein>
    <recommendedName>
        <fullName evidence="5">Transmembrane protein</fullName>
    </recommendedName>
</protein>
<keyword evidence="1" id="KW-0472">Membrane</keyword>
<evidence type="ECO:0008006" key="5">
    <source>
        <dbReference type="Google" id="ProtNLM"/>
    </source>
</evidence>
<dbReference type="EMBL" id="GL871268">
    <property type="protein sequence ID" value="EGC31223.1"/>
    <property type="molecule type" value="Genomic_DNA"/>
</dbReference>
<gene>
    <name evidence="3" type="ORF">DICPUDRAFT_82868</name>
</gene>
<feature type="transmembrane region" description="Helical" evidence="1">
    <location>
        <begin position="85"/>
        <end position="102"/>
    </location>
</feature>
<dbReference type="AlphaFoldDB" id="F0ZXV6"/>
<dbReference type="InParanoid" id="F0ZXV6"/>
<organism evidence="3 4">
    <name type="scientific">Dictyostelium purpureum</name>
    <name type="common">Slime mold</name>
    <dbReference type="NCBI Taxonomy" id="5786"/>
    <lineage>
        <taxon>Eukaryota</taxon>
        <taxon>Amoebozoa</taxon>
        <taxon>Evosea</taxon>
        <taxon>Eumycetozoa</taxon>
        <taxon>Dictyostelia</taxon>
        <taxon>Dictyosteliales</taxon>
        <taxon>Dictyosteliaceae</taxon>
        <taxon>Dictyostelium</taxon>
    </lineage>
</organism>
<dbReference type="Proteomes" id="UP000001064">
    <property type="component" value="Unassembled WGS sequence"/>
</dbReference>
<evidence type="ECO:0000313" key="3">
    <source>
        <dbReference type="EMBL" id="EGC31223.1"/>
    </source>
</evidence>
<name>F0ZXV6_DICPU</name>
<dbReference type="VEuPathDB" id="AmoebaDB:DICPUDRAFT_82868"/>
<evidence type="ECO:0000313" key="4">
    <source>
        <dbReference type="Proteomes" id="UP000001064"/>
    </source>
</evidence>
<feature type="chain" id="PRO_5003265471" description="Transmembrane protein" evidence="2">
    <location>
        <begin position="18"/>
        <end position="103"/>
    </location>
</feature>
<dbReference type="GeneID" id="10506001"/>
<keyword evidence="1" id="KW-0812">Transmembrane</keyword>
<evidence type="ECO:0000256" key="2">
    <source>
        <dbReference type="SAM" id="SignalP"/>
    </source>
</evidence>
<proteinExistence type="predicted"/>
<reference evidence="4" key="1">
    <citation type="journal article" date="2011" name="Genome Biol.">
        <title>Comparative genomics of the social amoebae Dictyostelium discoideum and Dictyostelium purpureum.</title>
        <authorList>
            <consortium name="US DOE Joint Genome Institute (JGI-PGF)"/>
            <person name="Sucgang R."/>
            <person name="Kuo A."/>
            <person name="Tian X."/>
            <person name="Salerno W."/>
            <person name="Parikh A."/>
            <person name="Feasley C.L."/>
            <person name="Dalin E."/>
            <person name="Tu H."/>
            <person name="Huang E."/>
            <person name="Barry K."/>
            <person name="Lindquist E."/>
            <person name="Shapiro H."/>
            <person name="Bruce D."/>
            <person name="Schmutz J."/>
            <person name="Salamov A."/>
            <person name="Fey P."/>
            <person name="Gaudet P."/>
            <person name="Anjard C."/>
            <person name="Babu M.M."/>
            <person name="Basu S."/>
            <person name="Bushmanova Y."/>
            <person name="van der Wel H."/>
            <person name="Katoh-Kurasawa M."/>
            <person name="Dinh C."/>
            <person name="Coutinho P.M."/>
            <person name="Saito T."/>
            <person name="Elias M."/>
            <person name="Schaap P."/>
            <person name="Kay R.R."/>
            <person name="Henrissat B."/>
            <person name="Eichinger L."/>
            <person name="Rivero F."/>
            <person name="Putnam N.H."/>
            <person name="West C.M."/>
            <person name="Loomis W.F."/>
            <person name="Chisholm R.L."/>
            <person name="Shaulsky G."/>
            <person name="Strassmann J.E."/>
            <person name="Queller D.C."/>
            <person name="Kuspa A."/>
            <person name="Grigoriev I.V."/>
        </authorList>
    </citation>
    <scope>NUCLEOTIDE SEQUENCE [LARGE SCALE GENOMIC DNA]</scope>
    <source>
        <strain evidence="4">QSDP1</strain>
    </source>
</reference>
<dbReference type="KEGG" id="dpp:DICPUDRAFT_82868"/>
<evidence type="ECO:0000256" key="1">
    <source>
        <dbReference type="SAM" id="Phobius"/>
    </source>
</evidence>
<sequence>MKFIIVLLLAFLAFATARVTFESSTGDCDFTLDADKCYAYLAGNTCSSLIQKEIEIICNHSIAIPSDGKNTFTAMCYDFDSSSSSTLYVSFTILLLGLLAALL</sequence>
<feature type="signal peptide" evidence="2">
    <location>
        <begin position="1"/>
        <end position="17"/>
    </location>
</feature>
<accession>F0ZXV6</accession>
<keyword evidence="4" id="KW-1185">Reference proteome</keyword>
<keyword evidence="1" id="KW-1133">Transmembrane helix</keyword>
<keyword evidence="2" id="KW-0732">Signal</keyword>